<name>A0ABQ9YKU5_9EUKA</name>
<dbReference type="SUPFAM" id="SSF54637">
    <property type="entry name" value="Thioesterase/thiol ester dehydrase-isomerase"/>
    <property type="match status" value="1"/>
</dbReference>
<protein>
    <recommendedName>
        <fullName evidence="1">Thioesterase putative domain-containing protein</fullName>
    </recommendedName>
</protein>
<dbReference type="InterPro" id="IPR012660">
    <property type="entry name" value="YiiD_C"/>
</dbReference>
<dbReference type="EMBL" id="JARBJD010000003">
    <property type="protein sequence ID" value="KAK2964374.1"/>
    <property type="molecule type" value="Genomic_DNA"/>
</dbReference>
<evidence type="ECO:0000259" key="1">
    <source>
        <dbReference type="Pfam" id="PF09500"/>
    </source>
</evidence>
<accession>A0ABQ9YKU5</accession>
<comment type="caution">
    <text evidence="2">The sequence shown here is derived from an EMBL/GenBank/DDBJ whole genome shotgun (WGS) entry which is preliminary data.</text>
</comment>
<dbReference type="Pfam" id="PF09500">
    <property type="entry name" value="YiiD_C"/>
    <property type="match status" value="1"/>
</dbReference>
<keyword evidence="3" id="KW-1185">Reference proteome</keyword>
<dbReference type="Gene3D" id="3.10.129.10">
    <property type="entry name" value="Hotdog Thioesterase"/>
    <property type="match status" value="1"/>
</dbReference>
<gene>
    <name evidence="2" type="ORF">BLNAU_905</name>
</gene>
<dbReference type="InterPro" id="IPR029069">
    <property type="entry name" value="HotDog_dom_sf"/>
</dbReference>
<organism evidence="2 3">
    <name type="scientific">Blattamonas nauphoetae</name>
    <dbReference type="NCBI Taxonomy" id="2049346"/>
    <lineage>
        <taxon>Eukaryota</taxon>
        <taxon>Metamonada</taxon>
        <taxon>Preaxostyla</taxon>
        <taxon>Oxymonadida</taxon>
        <taxon>Blattamonas</taxon>
    </lineage>
</organism>
<evidence type="ECO:0000313" key="2">
    <source>
        <dbReference type="EMBL" id="KAK2964374.1"/>
    </source>
</evidence>
<dbReference type="Proteomes" id="UP001281761">
    <property type="component" value="Unassembled WGS sequence"/>
</dbReference>
<feature type="domain" description="Thioesterase putative" evidence="1">
    <location>
        <begin position="25"/>
        <end position="143"/>
    </location>
</feature>
<sequence length="171" mass="18709">MNESTKQDIAQRITEIVQAAPHMNPMIEAMNIQELNVFIDDSSMTSLVVIPSTNIMNDHGSTFGGAIYTAALLCGWSFISSLLPHHGCVIQTATINYHRPIQGKFLICRCSYSLEGSEVTDLINTTRSSQSKGKIPLQICCYGSEDNTTSNLSEKADAVFEGLFHAGYLKS</sequence>
<evidence type="ECO:0000313" key="3">
    <source>
        <dbReference type="Proteomes" id="UP001281761"/>
    </source>
</evidence>
<reference evidence="2 3" key="1">
    <citation type="journal article" date="2022" name="bioRxiv">
        <title>Genomics of Preaxostyla Flagellates Illuminates Evolutionary Transitions and the Path Towards Mitochondrial Loss.</title>
        <authorList>
            <person name="Novak L.V.F."/>
            <person name="Treitli S.C."/>
            <person name="Pyrih J."/>
            <person name="Halakuc P."/>
            <person name="Pipaliya S.V."/>
            <person name="Vacek V."/>
            <person name="Brzon O."/>
            <person name="Soukal P."/>
            <person name="Eme L."/>
            <person name="Dacks J.B."/>
            <person name="Karnkowska A."/>
            <person name="Elias M."/>
            <person name="Hampl V."/>
        </authorList>
    </citation>
    <scope>NUCLEOTIDE SEQUENCE [LARGE SCALE GENOMIC DNA]</scope>
    <source>
        <strain evidence="2">NAU3</strain>
        <tissue evidence="2">Gut</tissue>
    </source>
</reference>
<proteinExistence type="predicted"/>